<accession>U2F664</accession>
<organism evidence="1 2">
    <name type="scientific">Campylobacter concisus UNSWCS</name>
    <dbReference type="NCBI Taxonomy" id="1242968"/>
    <lineage>
        <taxon>Bacteria</taxon>
        <taxon>Pseudomonadati</taxon>
        <taxon>Campylobacterota</taxon>
        <taxon>Epsilonproteobacteria</taxon>
        <taxon>Campylobacterales</taxon>
        <taxon>Campylobacteraceae</taxon>
        <taxon>Campylobacter</taxon>
    </lineage>
</organism>
<gene>
    <name evidence="1" type="ORF">UNSWCS_2126</name>
</gene>
<dbReference type="EMBL" id="ANNG01000058">
    <property type="protein sequence ID" value="ERJ25425.1"/>
    <property type="molecule type" value="Genomic_DNA"/>
</dbReference>
<sequence>MSLHFYSAKKNEVQNASRAIKNYLTKERAMTYIKIGTKKRAKILKK</sequence>
<name>U2F664_9BACT</name>
<proteinExistence type="predicted"/>
<dbReference type="PATRIC" id="fig|1242968.3.peg.2023"/>
<evidence type="ECO:0000313" key="1">
    <source>
        <dbReference type="EMBL" id="ERJ25425.1"/>
    </source>
</evidence>
<evidence type="ECO:0000313" key="2">
    <source>
        <dbReference type="Proteomes" id="UP000016620"/>
    </source>
</evidence>
<protein>
    <submittedName>
        <fullName evidence="1">Uncharacterized protein</fullName>
    </submittedName>
</protein>
<dbReference type="Proteomes" id="UP000016620">
    <property type="component" value="Unassembled WGS sequence"/>
</dbReference>
<dbReference type="AlphaFoldDB" id="U2F664"/>
<reference evidence="1 2" key="1">
    <citation type="journal article" date="2013" name="BMC Genomics">
        <title>Comparative genomics of Campylobacter concisus isolates reveals genetic diversity and provides insights into disease association.</title>
        <authorList>
            <person name="Deshpande N.P."/>
            <person name="Kaakoush N.O."/>
            <person name="Wilkins M.R."/>
            <person name="Mitchell H.M."/>
        </authorList>
    </citation>
    <scope>NUCLEOTIDE SEQUENCE [LARGE SCALE GENOMIC DNA]</scope>
    <source>
        <strain evidence="1 2">UNSWCS</strain>
    </source>
</reference>
<comment type="caution">
    <text evidence="1">The sequence shown here is derived from an EMBL/GenBank/DDBJ whole genome shotgun (WGS) entry which is preliminary data.</text>
</comment>